<dbReference type="GO" id="GO:0044027">
    <property type="term" value="P:negative regulation of gene expression via chromosomal CpG island methylation"/>
    <property type="evidence" value="ECO:0007669"/>
    <property type="project" value="TreeGrafter"/>
</dbReference>
<dbReference type="PATRIC" id="fig|1286106.3.peg.1582"/>
<comment type="similarity">
    <text evidence="7 8">Belongs to the class I-like SAM-binding methyltransferase superfamily. C5-methyltransferase family.</text>
</comment>
<accession>M7PR10</accession>
<dbReference type="Pfam" id="PF00145">
    <property type="entry name" value="DNA_methylase"/>
    <property type="match status" value="1"/>
</dbReference>
<dbReference type="InterPro" id="IPR029063">
    <property type="entry name" value="SAM-dependent_MTases_sf"/>
</dbReference>
<evidence type="ECO:0000256" key="8">
    <source>
        <dbReference type="RuleBase" id="RU000416"/>
    </source>
</evidence>
<dbReference type="InterPro" id="IPR001525">
    <property type="entry name" value="C5_MeTfrase"/>
</dbReference>
<dbReference type="SUPFAM" id="SSF53335">
    <property type="entry name" value="S-adenosyl-L-methionine-dependent methyltransferases"/>
    <property type="match status" value="1"/>
</dbReference>
<keyword evidence="4 7" id="KW-0949">S-adenosyl-L-methionine</keyword>
<keyword evidence="5" id="KW-0680">Restriction system</keyword>
<comment type="catalytic activity">
    <reaction evidence="6">
        <text>a 2'-deoxycytidine in DNA + S-adenosyl-L-methionine = a 5-methyl-2'-deoxycytidine in DNA + S-adenosyl-L-homocysteine + H(+)</text>
        <dbReference type="Rhea" id="RHEA:13681"/>
        <dbReference type="Rhea" id="RHEA-COMP:11369"/>
        <dbReference type="Rhea" id="RHEA-COMP:11370"/>
        <dbReference type="ChEBI" id="CHEBI:15378"/>
        <dbReference type="ChEBI" id="CHEBI:57856"/>
        <dbReference type="ChEBI" id="CHEBI:59789"/>
        <dbReference type="ChEBI" id="CHEBI:85452"/>
        <dbReference type="ChEBI" id="CHEBI:85454"/>
        <dbReference type="EC" id="2.1.1.37"/>
    </reaction>
</comment>
<dbReference type="RefSeq" id="WP_009726564.1">
    <property type="nucleotide sequence ID" value="NZ_APHR01000039.1"/>
</dbReference>
<dbReference type="PROSITE" id="PS51679">
    <property type="entry name" value="SAM_MT_C5"/>
    <property type="match status" value="1"/>
</dbReference>
<proteinExistence type="inferred from homology"/>
<dbReference type="eggNOG" id="COG0270">
    <property type="taxonomic scope" value="Bacteria"/>
</dbReference>
<comment type="caution">
    <text evidence="9">The sequence shown here is derived from an EMBL/GenBank/DDBJ whole genome shotgun (WGS) entry which is preliminary data.</text>
</comment>
<sequence>MSKKDVSYPIIDLFAGPGGLGEGFSELYNSDNARAFESVVSIERDDFAHQTLLLRHFFKSFPRHRVTEDYYAYLEGRIEKTDLIARNKDNWEHAKKTALKISLGEKTHNEVQNIIKEGLKSSKKWALIGGPPCQAYSLVGRSRMMGSPEFQEDERHFLYKEYLKIIIDHRPPVFVMENVKGLLSAKVNGEFVVDKIVQDLRNPIRAIEKNRNGLRYKLYSLSQAGEVIEEIEPKSFIVKAEEYGVPQARHRMFILGVRADIDVVPGTLEKSKAPSVEQVISSMPKIRSGISRRKDSLDEWKSALLTIDSDSWMPSNRKESHLIKTEIKNALNEIKSSALENQSNVYKAPRVLRSWYYDERLRVTTGHAARSHMVSDLHRYLYASSHATALDISPKLNDFPEELLPAHKNVKEGCEGKMFSDRFRVQIRSRVSTTITSHISKDGHYFIHYDPAQCRSLSVREAARLQTFPDNYHFEGPRTAQYHQVGNAVPPYLAVQIAAIVKDVLDQMPGD</sequence>
<dbReference type="GO" id="GO:0009307">
    <property type="term" value="P:DNA restriction-modification system"/>
    <property type="evidence" value="ECO:0007669"/>
    <property type="project" value="UniProtKB-KW"/>
</dbReference>
<evidence type="ECO:0000256" key="5">
    <source>
        <dbReference type="ARBA" id="ARBA00022747"/>
    </source>
</evidence>
<evidence type="ECO:0000313" key="9">
    <source>
        <dbReference type="EMBL" id="EMR12874.1"/>
    </source>
</evidence>
<dbReference type="InterPro" id="IPR050390">
    <property type="entry name" value="C5-Methyltransferase"/>
</dbReference>
<name>M7PR10_9GAMM</name>
<dbReference type="Gene3D" id="3.40.50.150">
    <property type="entry name" value="Vaccinia Virus protein VP39"/>
    <property type="match status" value="1"/>
</dbReference>
<evidence type="ECO:0000256" key="2">
    <source>
        <dbReference type="ARBA" id="ARBA00022603"/>
    </source>
</evidence>
<reference evidence="9 10" key="1">
    <citation type="journal article" date="2013" name="Genome Announc.">
        <title>Draft Genome Sequence of Methylophaga lonarensis MPLT, a Haloalkaliphilic (Non-Methane-Utilizing) Methylotroph.</title>
        <authorList>
            <person name="Shetty S.A."/>
            <person name="Marathe N.P."/>
            <person name="Munot H."/>
            <person name="Antony C.P."/>
            <person name="Dhotre D.P."/>
            <person name="Murrell J.C."/>
            <person name="Shouche Y.S."/>
        </authorList>
    </citation>
    <scope>NUCLEOTIDE SEQUENCE [LARGE SCALE GENOMIC DNA]</scope>
    <source>
        <strain evidence="9 10">MPL</strain>
    </source>
</reference>
<dbReference type="GO" id="GO:0032259">
    <property type="term" value="P:methylation"/>
    <property type="evidence" value="ECO:0007669"/>
    <property type="project" value="UniProtKB-KW"/>
</dbReference>
<dbReference type="PANTHER" id="PTHR10629">
    <property type="entry name" value="CYTOSINE-SPECIFIC METHYLTRANSFERASE"/>
    <property type="match status" value="1"/>
</dbReference>
<dbReference type="Proteomes" id="UP000012019">
    <property type="component" value="Unassembled WGS sequence"/>
</dbReference>
<dbReference type="GO" id="GO:0003886">
    <property type="term" value="F:DNA (cytosine-5-)-methyltransferase activity"/>
    <property type="evidence" value="ECO:0007669"/>
    <property type="project" value="UniProtKB-EC"/>
</dbReference>
<evidence type="ECO:0000256" key="7">
    <source>
        <dbReference type="PROSITE-ProRule" id="PRU01016"/>
    </source>
</evidence>
<dbReference type="PRINTS" id="PR00105">
    <property type="entry name" value="C5METTRFRASE"/>
</dbReference>
<evidence type="ECO:0000313" key="10">
    <source>
        <dbReference type="Proteomes" id="UP000012019"/>
    </source>
</evidence>
<protein>
    <recommendedName>
        <fullName evidence="1">DNA (cytosine-5-)-methyltransferase</fullName>
        <ecNumber evidence="1">2.1.1.37</ecNumber>
    </recommendedName>
</protein>
<evidence type="ECO:0000256" key="4">
    <source>
        <dbReference type="ARBA" id="ARBA00022691"/>
    </source>
</evidence>
<evidence type="ECO:0000256" key="1">
    <source>
        <dbReference type="ARBA" id="ARBA00011975"/>
    </source>
</evidence>
<organism evidence="9 10">
    <name type="scientific">Methylophaga lonarensis MPL</name>
    <dbReference type="NCBI Taxonomy" id="1286106"/>
    <lineage>
        <taxon>Bacteria</taxon>
        <taxon>Pseudomonadati</taxon>
        <taxon>Pseudomonadota</taxon>
        <taxon>Gammaproteobacteria</taxon>
        <taxon>Thiotrichales</taxon>
        <taxon>Piscirickettsiaceae</taxon>
        <taxon>Methylophaga</taxon>
    </lineage>
</organism>
<evidence type="ECO:0000256" key="6">
    <source>
        <dbReference type="ARBA" id="ARBA00047422"/>
    </source>
</evidence>
<dbReference type="EC" id="2.1.1.37" evidence="1"/>
<dbReference type="Gene3D" id="3.90.120.10">
    <property type="entry name" value="DNA Methylase, subunit A, domain 2"/>
    <property type="match status" value="1"/>
</dbReference>
<keyword evidence="3 7" id="KW-0808">Transferase</keyword>
<dbReference type="NCBIfam" id="TIGR00675">
    <property type="entry name" value="dcm"/>
    <property type="match status" value="1"/>
</dbReference>
<gene>
    <name evidence="9" type="ORF">MPL1_07892</name>
</gene>
<feature type="active site" evidence="7">
    <location>
        <position position="133"/>
    </location>
</feature>
<keyword evidence="2 7" id="KW-0489">Methyltransferase</keyword>
<evidence type="ECO:0000256" key="3">
    <source>
        <dbReference type="ARBA" id="ARBA00022679"/>
    </source>
</evidence>
<dbReference type="AlphaFoldDB" id="M7PR10"/>
<dbReference type="GO" id="GO:0003677">
    <property type="term" value="F:DNA binding"/>
    <property type="evidence" value="ECO:0007669"/>
    <property type="project" value="TreeGrafter"/>
</dbReference>
<keyword evidence="10" id="KW-1185">Reference proteome</keyword>
<dbReference type="STRING" id="1286106.MPL1_07892"/>
<dbReference type="REBASE" id="64639">
    <property type="entry name" value="M.MloMPLORF7892P"/>
</dbReference>
<dbReference type="PANTHER" id="PTHR10629:SF52">
    <property type="entry name" value="DNA (CYTOSINE-5)-METHYLTRANSFERASE 1"/>
    <property type="match status" value="1"/>
</dbReference>
<dbReference type="EMBL" id="APHR01000039">
    <property type="protein sequence ID" value="EMR12874.1"/>
    <property type="molecule type" value="Genomic_DNA"/>
</dbReference>
<dbReference type="OrthoDB" id="9813719at2"/>